<evidence type="ECO:0000256" key="3">
    <source>
        <dbReference type="ARBA" id="ARBA00022692"/>
    </source>
</evidence>
<feature type="transmembrane region" description="Helical" evidence="6">
    <location>
        <begin position="6"/>
        <end position="28"/>
    </location>
</feature>
<keyword evidence="3 6" id="KW-0812">Transmembrane</keyword>
<evidence type="ECO:0000256" key="2">
    <source>
        <dbReference type="ARBA" id="ARBA00009142"/>
    </source>
</evidence>
<feature type="transmembrane region" description="Helical" evidence="6">
    <location>
        <begin position="250"/>
        <end position="270"/>
    </location>
</feature>
<evidence type="ECO:0000256" key="1">
    <source>
        <dbReference type="ARBA" id="ARBA00004141"/>
    </source>
</evidence>
<dbReference type="InterPro" id="IPR002781">
    <property type="entry name" value="TM_pro_TauE-like"/>
</dbReference>
<dbReference type="Pfam" id="PF01925">
    <property type="entry name" value="TauE"/>
    <property type="match status" value="1"/>
</dbReference>
<dbReference type="GO" id="GO:0005886">
    <property type="term" value="C:plasma membrane"/>
    <property type="evidence" value="ECO:0007669"/>
    <property type="project" value="UniProtKB-SubCell"/>
</dbReference>
<reference evidence="7" key="1">
    <citation type="journal article" date="2020" name="mSystems">
        <title>Genome- and Community-Level Interaction Insights into Carbon Utilization and Element Cycling Functions of Hydrothermarchaeota in Hydrothermal Sediment.</title>
        <authorList>
            <person name="Zhou Z."/>
            <person name="Liu Y."/>
            <person name="Xu W."/>
            <person name="Pan J."/>
            <person name="Luo Z.H."/>
            <person name="Li M."/>
        </authorList>
    </citation>
    <scope>NUCLEOTIDE SEQUENCE [LARGE SCALE GENOMIC DNA]</scope>
    <source>
        <strain evidence="7">SpSt-374</strain>
    </source>
</reference>
<organism evidence="7">
    <name type="scientific">Planktothricoides sp. SpSt-374</name>
    <dbReference type="NCBI Taxonomy" id="2282167"/>
    <lineage>
        <taxon>Bacteria</taxon>
        <taxon>Bacillati</taxon>
        <taxon>Cyanobacteriota</taxon>
        <taxon>Cyanophyceae</taxon>
        <taxon>Oscillatoriophycideae</taxon>
        <taxon>Oscillatoriales</taxon>
        <taxon>Oscillatoriaceae</taxon>
        <taxon>Planktothricoides</taxon>
    </lineage>
</organism>
<evidence type="ECO:0000256" key="4">
    <source>
        <dbReference type="ARBA" id="ARBA00022989"/>
    </source>
</evidence>
<dbReference type="InterPro" id="IPR051598">
    <property type="entry name" value="TSUP/Inactive_protease-like"/>
</dbReference>
<gene>
    <name evidence="7" type="ORF">ENR15_10695</name>
</gene>
<keyword evidence="5 6" id="KW-0472">Membrane</keyword>
<feature type="transmembrane region" description="Helical" evidence="6">
    <location>
        <begin position="151"/>
        <end position="183"/>
    </location>
</feature>
<comment type="subcellular location">
    <subcellularLocation>
        <location evidence="6">Cell membrane</location>
        <topology evidence="6">Multi-pass membrane protein</topology>
    </subcellularLocation>
    <subcellularLocation>
        <location evidence="1">Membrane</location>
        <topology evidence="1">Multi-pass membrane protein</topology>
    </subcellularLocation>
</comment>
<accession>A0A7C3VH15</accession>
<dbReference type="AlphaFoldDB" id="A0A7C3VH15"/>
<evidence type="ECO:0000256" key="5">
    <source>
        <dbReference type="ARBA" id="ARBA00023136"/>
    </source>
</evidence>
<sequence>MNYLLLSSLSFFIGIIVGLTGIGGASLITPMLIFTFQVPAAIAISSDVVAATMMKIVGGWKHWRQQTLDRQAVQWLACGSVPGALTGVMILHLIKGVEGLDINFLLLRCLGVTLLLVTTAALIKFLLLTWAPQMQLPAPPKLDLETRRGRILAVGVGAILGFFVGMTSVSSGSLFALVLIVLFQLEPQKLVGTDIAQASILLSFTSLGHLSLGTVDWSLVVPIWIGSVPGVILGAKLCKMVPQRPLQLAIYSLLMLISYKLVITSSFGGAV</sequence>
<dbReference type="PANTHER" id="PTHR43701">
    <property type="entry name" value="MEMBRANE TRANSPORTER PROTEIN MJ0441-RELATED"/>
    <property type="match status" value="1"/>
</dbReference>
<dbReference type="EMBL" id="DSPX01000104">
    <property type="protein sequence ID" value="HGG01093.1"/>
    <property type="molecule type" value="Genomic_DNA"/>
</dbReference>
<protein>
    <recommendedName>
        <fullName evidence="6">Probable membrane transporter protein</fullName>
    </recommendedName>
</protein>
<feature type="transmembrane region" description="Helical" evidence="6">
    <location>
        <begin position="105"/>
        <end position="131"/>
    </location>
</feature>
<keyword evidence="4 6" id="KW-1133">Transmembrane helix</keyword>
<feature type="transmembrane region" description="Helical" evidence="6">
    <location>
        <begin position="219"/>
        <end position="238"/>
    </location>
</feature>
<comment type="similarity">
    <text evidence="2 6">Belongs to the 4-toluene sulfonate uptake permease (TSUP) (TC 2.A.102) family.</text>
</comment>
<proteinExistence type="inferred from homology"/>
<dbReference type="PANTHER" id="PTHR43701:SF2">
    <property type="entry name" value="MEMBRANE TRANSPORTER PROTEIN YJNA-RELATED"/>
    <property type="match status" value="1"/>
</dbReference>
<keyword evidence="6" id="KW-1003">Cell membrane</keyword>
<evidence type="ECO:0000256" key="6">
    <source>
        <dbReference type="RuleBase" id="RU363041"/>
    </source>
</evidence>
<feature type="transmembrane region" description="Helical" evidence="6">
    <location>
        <begin position="40"/>
        <end position="60"/>
    </location>
</feature>
<feature type="transmembrane region" description="Helical" evidence="6">
    <location>
        <begin position="72"/>
        <end position="93"/>
    </location>
</feature>
<comment type="caution">
    <text evidence="7">The sequence shown here is derived from an EMBL/GenBank/DDBJ whole genome shotgun (WGS) entry which is preliminary data.</text>
</comment>
<name>A0A7C3VH15_9CYAN</name>
<evidence type="ECO:0000313" key="7">
    <source>
        <dbReference type="EMBL" id="HGG01093.1"/>
    </source>
</evidence>